<organism evidence="5 6">
    <name type="scientific">Rhamnella rubrinervis</name>
    <dbReference type="NCBI Taxonomy" id="2594499"/>
    <lineage>
        <taxon>Eukaryota</taxon>
        <taxon>Viridiplantae</taxon>
        <taxon>Streptophyta</taxon>
        <taxon>Embryophyta</taxon>
        <taxon>Tracheophyta</taxon>
        <taxon>Spermatophyta</taxon>
        <taxon>Magnoliopsida</taxon>
        <taxon>eudicotyledons</taxon>
        <taxon>Gunneridae</taxon>
        <taxon>Pentapetalae</taxon>
        <taxon>rosids</taxon>
        <taxon>fabids</taxon>
        <taxon>Rosales</taxon>
        <taxon>Rhamnaceae</taxon>
        <taxon>rhamnoid group</taxon>
        <taxon>Rhamneae</taxon>
        <taxon>Rhamnella</taxon>
    </lineage>
</organism>
<name>A0A8K0DZV0_9ROSA</name>
<dbReference type="Pfam" id="PF04676">
    <property type="entry name" value="CwfJ_C_2"/>
    <property type="match status" value="1"/>
</dbReference>
<feature type="compositionally biased region" description="Basic and acidic residues" evidence="2">
    <location>
        <begin position="178"/>
        <end position="191"/>
    </location>
</feature>
<feature type="region of interest" description="Disordered" evidence="2">
    <location>
        <begin position="163"/>
        <end position="226"/>
    </location>
</feature>
<feature type="region of interest" description="Disordered" evidence="2">
    <location>
        <begin position="1"/>
        <end position="142"/>
    </location>
</feature>
<feature type="region of interest" description="Disordered" evidence="2">
    <location>
        <begin position="284"/>
        <end position="316"/>
    </location>
</feature>
<evidence type="ECO:0000259" key="3">
    <source>
        <dbReference type="Pfam" id="PF04676"/>
    </source>
</evidence>
<evidence type="ECO:0000256" key="1">
    <source>
        <dbReference type="ARBA" id="ARBA00006795"/>
    </source>
</evidence>
<dbReference type="SUPFAM" id="SSF54197">
    <property type="entry name" value="HIT-like"/>
    <property type="match status" value="1"/>
</dbReference>
<dbReference type="InterPro" id="IPR040194">
    <property type="entry name" value="Cwf19-like"/>
</dbReference>
<feature type="region of interest" description="Disordered" evidence="2">
    <location>
        <begin position="399"/>
        <end position="438"/>
    </location>
</feature>
<dbReference type="InterPro" id="IPR006768">
    <property type="entry name" value="Cwf19-like_C_dom-1"/>
</dbReference>
<feature type="compositionally biased region" description="Basic and acidic residues" evidence="2">
    <location>
        <begin position="8"/>
        <end position="23"/>
    </location>
</feature>
<protein>
    <recommendedName>
        <fullName evidence="7">CWF19-like protein 2</fullName>
    </recommendedName>
</protein>
<evidence type="ECO:0008006" key="7">
    <source>
        <dbReference type="Google" id="ProtNLM"/>
    </source>
</evidence>
<dbReference type="GO" id="GO:0071014">
    <property type="term" value="C:post-mRNA release spliceosomal complex"/>
    <property type="evidence" value="ECO:0007669"/>
    <property type="project" value="TreeGrafter"/>
</dbReference>
<proteinExistence type="inferred from homology"/>
<feature type="compositionally biased region" description="Polar residues" evidence="2">
    <location>
        <begin position="513"/>
        <end position="524"/>
    </location>
</feature>
<feature type="compositionally biased region" description="Low complexity" evidence="2">
    <location>
        <begin position="65"/>
        <end position="74"/>
    </location>
</feature>
<comment type="caution">
    <text evidence="5">The sequence shown here is derived from an EMBL/GenBank/DDBJ whole genome shotgun (WGS) entry which is preliminary data.</text>
</comment>
<dbReference type="Proteomes" id="UP000796880">
    <property type="component" value="Unassembled WGS sequence"/>
</dbReference>
<feature type="region of interest" description="Disordered" evidence="2">
    <location>
        <begin position="467"/>
        <end position="548"/>
    </location>
</feature>
<dbReference type="PANTHER" id="PTHR12072:SF5">
    <property type="entry name" value="CWF19-LIKE PROTEIN 2"/>
    <property type="match status" value="1"/>
</dbReference>
<evidence type="ECO:0000259" key="4">
    <source>
        <dbReference type="Pfam" id="PF04677"/>
    </source>
</evidence>
<dbReference type="Pfam" id="PF04677">
    <property type="entry name" value="CwfJ_C_1"/>
    <property type="match status" value="1"/>
</dbReference>
<feature type="domain" description="Cwf19-like C-terminal" evidence="4">
    <location>
        <begin position="559"/>
        <end position="679"/>
    </location>
</feature>
<evidence type="ECO:0000313" key="5">
    <source>
        <dbReference type="EMBL" id="KAF3440612.1"/>
    </source>
</evidence>
<dbReference type="OrthoDB" id="2113965at2759"/>
<comment type="similarity">
    <text evidence="1">Belongs to the CWF19 family.</text>
</comment>
<feature type="compositionally biased region" description="Basic residues" evidence="2">
    <location>
        <begin position="24"/>
        <end position="40"/>
    </location>
</feature>
<dbReference type="InterPro" id="IPR036265">
    <property type="entry name" value="HIT-like_sf"/>
</dbReference>
<keyword evidence="6" id="KW-1185">Reference proteome</keyword>
<evidence type="ECO:0000256" key="2">
    <source>
        <dbReference type="SAM" id="MobiDB-lite"/>
    </source>
</evidence>
<accession>A0A8K0DZV0</accession>
<dbReference type="EMBL" id="VOIH02000008">
    <property type="protein sequence ID" value="KAF3440612.1"/>
    <property type="molecule type" value="Genomic_DNA"/>
</dbReference>
<feature type="domain" description="Cwf19-like protein C-terminal" evidence="3">
    <location>
        <begin position="688"/>
        <end position="785"/>
    </location>
</feature>
<dbReference type="AlphaFoldDB" id="A0A8K0DZV0"/>
<reference evidence="5" key="1">
    <citation type="submission" date="2020-03" db="EMBL/GenBank/DDBJ databases">
        <title>A high-quality chromosome-level genome assembly of a woody plant with both climbing and erect habits, Rhamnella rubrinervis.</title>
        <authorList>
            <person name="Lu Z."/>
            <person name="Yang Y."/>
            <person name="Zhu X."/>
            <person name="Sun Y."/>
        </authorList>
    </citation>
    <scope>NUCLEOTIDE SEQUENCE</scope>
    <source>
        <strain evidence="5">BYM</strain>
        <tissue evidence="5">Leaf</tissue>
    </source>
</reference>
<sequence>MLSGVKFIPRDRIDEDEKSDALKQGKKLSRKEKSRSKNKSSRYSSSDEDLERLSRASKKKKWYSSDEYSLSSHSSESEDGNSSFNDQKRHRSRKTSKYDAADVSKSKKKSRSGKEKYGGKKSKARGSQGDISDCDLPDGVGANSLKDMEIVRKEIGLEWMLRPEAKTDRNPTMTVEDEPQKALVDETKVNPRELNPYLKNDGSGYPEDNSEPKAGGEKLLPSSTVGDGGASWRLKAYKRAKEQAAREGRILEEVVEERWGSLGQLTVSVASQKAAPSRAHLRAIQSRKREINDDHQTGSEAQSEKDIEKSSNRDYLKDVSLQVPKMREPRVRESLSWGKKKSQTTFTKDASLVYDALSNINRFENDGSFMHEVLHKQSSAGGLIGENIKPNLVSVDAGRPSESGAAVKDASSNIKPNLVSADTGRPSESGGAVKDASSANQLAAKAFQLRLKGKHEEADKLLQDVENMKAKQGGGDNLIRRQKEESSSRYSMKDKSLQKKNEDDADMHLAQKIMTNKRYSTSTQADDEYDYDDGPIRKSQKKLGGDDHKVRERNTHAYRFATQQERCLFCFENPKRPAHLVVAIANFSYLMLPQWEPLVPGHCCILPMQHVPATRTVDDDVWEEIRNFKKCLIMMFAEQEKDVVFLETVMGLAQQRRHCLVECIPLPRDIAKEAPLYFKKAIDEAEDEWSQHNAKKLIDTSVKGLRASIPAHFPYFHVEFGLYKGFVHVIDDEKQFESSLGLNVIRGMLQLAEEDMYRRRRYESVEAQKQAVKSFARDWAPFDWTKELNQ</sequence>
<feature type="compositionally biased region" description="Basic and acidic residues" evidence="2">
    <location>
        <begin position="478"/>
        <end position="509"/>
    </location>
</feature>
<dbReference type="GO" id="GO:0000398">
    <property type="term" value="P:mRNA splicing, via spliceosome"/>
    <property type="evidence" value="ECO:0007669"/>
    <property type="project" value="TreeGrafter"/>
</dbReference>
<feature type="compositionally biased region" description="Basic and acidic residues" evidence="2">
    <location>
        <begin position="287"/>
        <end position="316"/>
    </location>
</feature>
<gene>
    <name evidence="5" type="ORF">FNV43_RR18896</name>
</gene>
<dbReference type="PANTHER" id="PTHR12072">
    <property type="entry name" value="CWF19, CELL CYCLE CONTROL PROTEIN"/>
    <property type="match status" value="1"/>
</dbReference>
<dbReference type="Gene3D" id="3.30.428.10">
    <property type="entry name" value="HIT-like"/>
    <property type="match status" value="1"/>
</dbReference>
<dbReference type="InterPro" id="IPR006767">
    <property type="entry name" value="Cwf19-like_C_dom-2"/>
</dbReference>
<evidence type="ECO:0000313" key="6">
    <source>
        <dbReference type="Proteomes" id="UP000796880"/>
    </source>
</evidence>
<feature type="compositionally biased region" description="Basic and acidic residues" evidence="2">
    <location>
        <begin position="96"/>
        <end position="105"/>
    </location>
</feature>